<feature type="transmembrane region" description="Helical" evidence="1">
    <location>
        <begin position="27"/>
        <end position="53"/>
    </location>
</feature>
<keyword evidence="3" id="KW-1185">Reference proteome</keyword>
<dbReference type="EMBL" id="UZAU01000814">
    <property type="status" value="NOT_ANNOTATED_CDS"/>
    <property type="molecule type" value="Genomic_DNA"/>
</dbReference>
<keyword evidence="1" id="KW-0472">Membrane</keyword>
<evidence type="ECO:0000313" key="3">
    <source>
        <dbReference type="Proteomes" id="UP000596661"/>
    </source>
</evidence>
<name>A0A803QI70_CANSA</name>
<evidence type="ECO:0000313" key="2">
    <source>
        <dbReference type="EnsemblPlants" id="cds.evm.model.10.1037"/>
    </source>
</evidence>
<proteinExistence type="predicted"/>
<sequence length="87" mass="9359">MVARVGNLYGGGGTAESELRRVWTNEAYIALGLGLGFGQMRLILLIALGLLGFTTRVGFIGLKILQPEYQPISDGLGIFQPKRVSAH</sequence>
<dbReference type="Gramene" id="evm.model.10.1037">
    <property type="protein sequence ID" value="cds.evm.model.10.1037"/>
    <property type="gene ID" value="evm.TU.10.1037"/>
</dbReference>
<organism evidence="2 3">
    <name type="scientific">Cannabis sativa</name>
    <name type="common">Hemp</name>
    <name type="synonym">Marijuana</name>
    <dbReference type="NCBI Taxonomy" id="3483"/>
    <lineage>
        <taxon>Eukaryota</taxon>
        <taxon>Viridiplantae</taxon>
        <taxon>Streptophyta</taxon>
        <taxon>Embryophyta</taxon>
        <taxon>Tracheophyta</taxon>
        <taxon>Spermatophyta</taxon>
        <taxon>Magnoliopsida</taxon>
        <taxon>eudicotyledons</taxon>
        <taxon>Gunneridae</taxon>
        <taxon>Pentapetalae</taxon>
        <taxon>rosids</taxon>
        <taxon>fabids</taxon>
        <taxon>Rosales</taxon>
        <taxon>Cannabaceae</taxon>
        <taxon>Cannabis</taxon>
    </lineage>
</organism>
<dbReference type="AlphaFoldDB" id="A0A803QI70"/>
<dbReference type="Proteomes" id="UP000596661">
    <property type="component" value="Unassembled WGS sequence"/>
</dbReference>
<reference evidence="2" key="1">
    <citation type="submission" date="2021-03" db="UniProtKB">
        <authorList>
            <consortium name="EnsemblPlants"/>
        </authorList>
    </citation>
    <scope>IDENTIFICATION</scope>
</reference>
<evidence type="ECO:0000256" key="1">
    <source>
        <dbReference type="SAM" id="Phobius"/>
    </source>
</evidence>
<accession>A0A803QI70</accession>
<keyword evidence="1" id="KW-0812">Transmembrane</keyword>
<dbReference type="EnsemblPlants" id="evm.model.10.1037">
    <property type="protein sequence ID" value="cds.evm.model.10.1037"/>
    <property type="gene ID" value="evm.TU.10.1037"/>
</dbReference>
<protein>
    <submittedName>
        <fullName evidence="2">Uncharacterized protein</fullName>
    </submittedName>
</protein>
<keyword evidence="1" id="KW-1133">Transmembrane helix</keyword>